<accession>A0A368X8U5</accession>
<evidence type="ECO:0000313" key="15">
    <source>
        <dbReference type="EMBL" id="RCW64383.1"/>
    </source>
</evidence>
<dbReference type="InterPro" id="IPR011577">
    <property type="entry name" value="Cyt_b561_bac/Ni-Hgenase"/>
</dbReference>
<dbReference type="Pfam" id="PF01292">
    <property type="entry name" value="Ni_hydr_CYTB"/>
    <property type="match status" value="1"/>
</dbReference>
<name>A0A368X8U5_9BURK</name>
<evidence type="ECO:0000256" key="12">
    <source>
        <dbReference type="ARBA" id="ARBA00037975"/>
    </source>
</evidence>
<evidence type="ECO:0000256" key="7">
    <source>
        <dbReference type="ARBA" id="ARBA00022723"/>
    </source>
</evidence>
<dbReference type="GO" id="GO:0046872">
    <property type="term" value="F:metal ion binding"/>
    <property type="evidence" value="ECO:0007669"/>
    <property type="project" value="UniProtKB-KW"/>
</dbReference>
<evidence type="ECO:0000256" key="2">
    <source>
        <dbReference type="ARBA" id="ARBA00004651"/>
    </source>
</evidence>
<dbReference type="GO" id="GO:0020037">
    <property type="term" value="F:heme binding"/>
    <property type="evidence" value="ECO:0007669"/>
    <property type="project" value="TreeGrafter"/>
</dbReference>
<reference evidence="15 16" key="1">
    <citation type="submission" date="2018-07" db="EMBL/GenBank/DDBJ databases">
        <title>Genomic Encyclopedia of Type Strains, Phase IV (KMG-IV): sequencing the most valuable type-strain genomes for metagenomic binning, comparative biology and taxonomic classification.</title>
        <authorList>
            <person name="Goeker M."/>
        </authorList>
    </citation>
    <scope>NUCLEOTIDE SEQUENCE [LARGE SCALE GENOMIC DNA]</scope>
    <source>
        <strain evidence="15 16">DSM 21634</strain>
    </source>
</reference>
<evidence type="ECO:0000256" key="5">
    <source>
        <dbReference type="ARBA" id="ARBA00022617"/>
    </source>
</evidence>
<feature type="domain" description="Cytochrome b561 bacterial/Ni-hydrogenase" evidence="14">
    <location>
        <begin position="15"/>
        <end position="184"/>
    </location>
</feature>
<feature type="transmembrane region" description="Helical" evidence="13">
    <location>
        <begin position="21"/>
        <end position="40"/>
    </location>
</feature>
<dbReference type="PANTHER" id="PTHR30529:SF1">
    <property type="entry name" value="CYTOCHROME B561 HOMOLOG 2"/>
    <property type="match status" value="1"/>
</dbReference>
<evidence type="ECO:0000256" key="3">
    <source>
        <dbReference type="ARBA" id="ARBA00022448"/>
    </source>
</evidence>
<protein>
    <submittedName>
        <fullName evidence="15">Cytochrome b561</fullName>
    </submittedName>
</protein>
<evidence type="ECO:0000313" key="16">
    <source>
        <dbReference type="Proteomes" id="UP000252884"/>
    </source>
</evidence>
<dbReference type="SUPFAM" id="SSF81342">
    <property type="entry name" value="Transmembrane di-heme cytochromes"/>
    <property type="match status" value="1"/>
</dbReference>
<evidence type="ECO:0000256" key="1">
    <source>
        <dbReference type="ARBA" id="ARBA00001970"/>
    </source>
</evidence>
<dbReference type="RefSeq" id="WP_114472237.1">
    <property type="nucleotide sequence ID" value="NZ_QPJK01000015.1"/>
</dbReference>
<sequence>MRNALISVWRDSPSRYGRISRWLHWGMALLFAWQFIGMGLRLALGRTPAVSFFVGSHSSVGLLLMLLVLLRGAWGLANARQRPPHGKGWLGRAAAAGHRALYLLMVVVPLLALVRAYGSGRAFTWFNTLPLWGAGPKNEALMVPANAAHGLLAWTLLALVAGHVAMVLLHRWWWRDQVAQRMVGRVR</sequence>
<keyword evidence="11 13" id="KW-0472">Membrane</keyword>
<evidence type="ECO:0000256" key="4">
    <source>
        <dbReference type="ARBA" id="ARBA00022475"/>
    </source>
</evidence>
<comment type="caution">
    <text evidence="15">The sequence shown here is derived from an EMBL/GenBank/DDBJ whole genome shotgun (WGS) entry which is preliminary data.</text>
</comment>
<evidence type="ECO:0000256" key="6">
    <source>
        <dbReference type="ARBA" id="ARBA00022692"/>
    </source>
</evidence>
<keyword evidence="10" id="KW-0408">Iron</keyword>
<feature type="transmembrane region" description="Helical" evidence="13">
    <location>
        <begin position="60"/>
        <end position="79"/>
    </location>
</feature>
<comment type="cofactor">
    <cofactor evidence="1">
        <name>heme b</name>
        <dbReference type="ChEBI" id="CHEBI:60344"/>
    </cofactor>
</comment>
<evidence type="ECO:0000256" key="13">
    <source>
        <dbReference type="SAM" id="Phobius"/>
    </source>
</evidence>
<comment type="similarity">
    <text evidence="12">Belongs to the cytochrome b561 family.</text>
</comment>
<dbReference type="PANTHER" id="PTHR30529">
    <property type="entry name" value="CYTOCHROME B561"/>
    <property type="match status" value="1"/>
</dbReference>
<dbReference type="GO" id="GO:0005886">
    <property type="term" value="C:plasma membrane"/>
    <property type="evidence" value="ECO:0007669"/>
    <property type="project" value="UniProtKB-SubCell"/>
</dbReference>
<dbReference type="GO" id="GO:0009055">
    <property type="term" value="F:electron transfer activity"/>
    <property type="evidence" value="ECO:0007669"/>
    <property type="project" value="InterPro"/>
</dbReference>
<dbReference type="InterPro" id="IPR052168">
    <property type="entry name" value="Cytochrome_b561_oxidase"/>
</dbReference>
<evidence type="ECO:0000256" key="9">
    <source>
        <dbReference type="ARBA" id="ARBA00022989"/>
    </source>
</evidence>
<evidence type="ECO:0000256" key="8">
    <source>
        <dbReference type="ARBA" id="ARBA00022982"/>
    </source>
</evidence>
<dbReference type="EMBL" id="QPJK01000015">
    <property type="protein sequence ID" value="RCW64383.1"/>
    <property type="molecule type" value="Genomic_DNA"/>
</dbReference>
<keyword evidence="4" id="KW-1003">Cell membrane</keyword>
<dbReference type="OrthoDB" id="8536275at2"/>
<organism evidence="15 16">
    <name type="scientific">Pseudorhodoferax soli</name>
    <dbReference type="NCBI Taxonomy" id="545864"/>
    <lineage>
        <taxon>Bacteria</taxon>
        <taxon>Pseudomonadati</taxon>
        <taxon>Pseudomonadota</taxon>
        <taxon>Betaproteobacteria</taxon>
        <taxon>Burkholderiales</taxon>
        <taxon>Comamonadaceae</taxon>
    </lineage>
</organism>
<keyword evidence="9 13" id="KW-1133">Transmembrane helix</keyword>
<evidence type="ECO:0000259" key="14">
    <source>
        <dbReference type="Pfam" id="PF01292"/>
    </source>
</evidence>
<evidence type="ECO:0000256" key="11">
    <source>
        <dbReference type="ARBA" id="ARBA00023136"/>
    </source>
</evidence>
<keyword evidence="5" id="KW-0349">Heme</keyword>
<feature type="transmembrane region" description="Helical" evidence="13">
    <location>
        <begin position="100"/>
        <end position="118"/>
    </location>
</feature>
<dbReference type="AlphaFoldDB" id="A0A368X8U5"/>
<dbReference type="Proteomes" id="UP000252884">
    <property type="component" value="Unassembled WGS sequence"/>
</dbReference>
<dbReference type="GO" id="GO:0022904">
    <property type="term" value="P:respiratory electron transport chain"/>
    <property type="evidence" value="ECO:0007669"/>
    <property type="project" value="InterPro"/>
</dbReference>
<comment type="subcellular location">
    <subcellularLocation>
        <location evidence="2">Cell membrane</location>
        <topology evidence="2">Multi-pass membrane protein</topology>
    </subcellularLocation>
</comment>
<feature type="transmembrane region" description="Helical" evidence="13">
    <location>
        <begin position="151"/>
        <end position="173"/>
    </location>
</feature>
<keyword evidence="6 13" id="KW-0812">Transmembrane</keyword>
<keyword evidence="16" id="KW-1185">Reference proteome</keyword>
<keyword evidence="3" id="KW-0813">Transport</keyword>
<dbReference type="InterPro" id="IPR016174">
    <property type="entry name" value="Di-haem_cyt_TM"/>
</dbReference>
<keyword evidence="8" id="KW-0249">Electron transport</keyword>
<proteinExistence type="inferred from homology"/>
<gene>
    <name evidence="15" type="ORF">DES41_1157</name>
</gene>
<keyword evidence="7" id="KW-0479">Metal-binding</keyword>
<evidence type="ECO:0000256" key="10">
    <source>
        <dbReference type="ARBA" id="ARBA00023004"/>
    </source>
</evidence>